<accession>A0ABU3D1R0</accession>
<dbReference type="NCBIfam" id="TIGR04282">
    <property type="entry name" value="glyco_like_cofC"/>
    <property type="match status" value="1"/>
</dbReference>
<dbReference type="SUPFAM" id="SSF53448">
    <property type="entry name" value="Nucleotide-diphospho-sugar transferases"/>
    <property type="match status" value="1"/>
</dbReference>
<dbReference type="InterPro" id="IPR029044">
    <property type="entry name" value="Nucleotide-diphossugar_trans"/>
</dbReference>
<organism evidence="1 2">
    <name type="scientific">Autumnicola musiva</name>
    <dbReference type="NCBI Taxonomy" id="3075589"/>
    <lineage>
        <taxon>Bacteria</taxon>
        <taxon>Pseudomonadati</taxon>
        <taxon>Bacteroidota</taxon>
        <taxon>Flavobacteriia</taxon>
        <taxon>Flavobacteriales</taxon>
        <taxon>Flavobacteriaceae</taxon>
        <taxon>Autumnicola</taxon>
    </lineage>
</organism>
<dbReference type="Pfam" id="PF09837">
    <property type="entry name" value="DUF2064"/>
    <property type="match status" value="1"/>
</dbReference>
<keyword evidence="2" id="KW-1185">Reference proteome</keyword>
<name>A0ABU3D1R0_9FLAO</name>
<gene>
    <name evidence="1" type="ORF">RM539_02505</name>
</gene>
<evidence type="ECO:0000313" key="1">
    <source>
        <dbReference type="EMBL" id="MDT0675452.1"/>
    </source>
</evidence>
<dbReference type="InterPro" id="IPR018641">
    <property type="entry name" value="Trfase_1_rSAM/seldom-assoc"/>
</dbReference>
<dbReference type="Proteomes" id="UP001262582">
    <property type="component" value="Unassembled WGS sequence"/>
</dbReference>
<reference evidence="1 2" key="1">
    <citation type="submission" date="2023-09" db="EMBL/GenBank/DDBJ databases">
        <authorList>
            <person name="Rey-Velasco X."/>
        </authorList>
    </citation>
    <scope>NUCLEOTIDE SEQUENCE [LARGE SCALE GENOMIC DNA]</scope>
    <source>
        <strain evidence="1 2">F117</strain>
    </source>
</reference>
<sequence length="204" mass="23479">MQQNKEKRLLLIFTRNPEPGKVKTRLAKDIGNDAALDIYKFLLDHTVSITKNLPVKKQVFFSEVIPGNDNWKENIYEKKIQKGKDLGERMENAFKEGFLAGFREIIIIGSDIYDLKQQDLELAFDELKKNDYVIGPASDGGYYLLGMKSLNPDLFKNKAWGSNSVLESTLEDIKNNQIKLLEERNDVDVYSDIKDHPTFSKFLK</sequence>
<protein>
    <submittedName>
        <fullName evidence="1">TIGR04282 family arsenosugar biosynthesis glycosyltransferase</fullName>
    </submittedName>
</protein>
<dbReference type="PANTHER" id="PTHR36529">
    <property type="entry name" value="SLL1095 PROTEIN"/>
    <property type="match status" value="1"/>
</dbReference>
<dbReference type="RefSeq" id="WP_311501924.1">
    <property type="nucleotide sequence ID" value="NZ_JAVRHK010000002.1"/>
</dbReference>
<dbReference type="PANTHER" id="PTHR36529:SF1">
    <property type="entry name" value="GLYCOSYLTRANSFERASE"/>
    <property type="match status" value="1"/>
</dbReference>
<dbReference type="EMBL" id="JAVRHK010000002">
    <property type="protein sequence ID" value="MDT0675452.1"/>
    <property type="molecule type" value="Genomic_DNA"/>
</dbReference>
<evidence type="ECO:0000313" key="2">
    <source>
        <dbReference type="Proteomes" id="UP001262582"/>
    </source>
</evidence>
<dbReference type="Gene3D" id="3.90.550.10">
    <property type="entry name" value="Spore Coat Polysaccharide Biosynthesis Protein SpsA, Chain A"/>
    <property type="match status" value="1"/>
</dbReference>
<proteinExistence type="predicted"/>
<comment type="caution">
    <text evidence="1">The sequence shown here is derived from an EMBL/GenBank/DDBJ whole genome shotgun (WGS) entry which is preliminary data.</text>
</comment>